<keyword evidence="2" id="KW-0813">Transport</keyword>
<keyword evidence="5 7" id="KW-0472">Membrane</keyword>
<dbReference type="SUPFAM" id="SSF103473">
    <property type="entry name" value="MFS general substrate transporter"/>
    <property type="match status" value="1"/>
</dbReference>
<keyword evidence="10" id="KW-1185">Reference proteome</keyword>
<feature type="transmembrane region" description="Helical" evidence="7">
    <location>
        <begin position="161"/>
        <end position="181"/>
    </location>
</feature>
<feature type="transmembrane region" description="Helical" evidence="7">
    <location>
        <begin position="34"/>
        <end position="60"/>
    </location>
</feature>
<dbReference type="GO" id="GO:0005524">
    <property type="term" value="F:ATP binding"/>
    <property type="evidence" value="ECO:0007669"/>
    <property type="project" value="InterPro"/>
</dbReference>
<reference evidence="9 10" key="1">
    <citation type="journal article" date="2020" name="ISME J.">
        <title>Uncovering the hidden diversity of litter-decomposition mechanisms in mushroom-forming fungi.</title>
        <authorList>
            <person name="Floudas D."/>
            <person name="Bentzer J."/>
            <person name="Ahren D."/>
            <person name="Johansson T."/>
            <person name="Persson P."/>
            <person name="Tunlid A."/>
        </authorList>
    </citation>
    <scope>NUCLEOTIDE SEQUENCE [LARGE SCALE GENOMIC DNA]</scope>
    <source>
        <strain evidence="9 10">CBS 291.85</strain>
    </source>
</reference>
<dbReference type="OrthoDB" id="6718656at2759"/>
<dbReference type="InterPro" id="IPR011701">
    <property type="entry name" value="MFS"/>
</dbReference>
<dbReference type="PANTHER" id="PTHR43791">
    <property type="entry name" value="PERMEASE-RELATED"/>
    <property type="match status" value="1"/>
</dbReference>
<dbReference type="Pfam" id="PF07714">
    <property type="entry name" value="PK_Tyr_Ser-Thr"/>
    <property type="match status" value="1"/>
</dbReference>
<feature type="transmembrane region" description="Helical" evidence="7">
    <location>
        <begin position="193"/>
        <end position="211"/>
    </location>
</feature>
<feature type="transmembrane region" description="Helical" evidence="7">
    <location>
        <begin position="103"/>
        <end position="121"/>
    </location>
</feature>
<evidence type="ECO:0000313" key="9">
    <source>
        <dbReference type="EMBL" id="KAF5347204.1"/>
    </source>
</evidence>
<dbReference type="PANTHER" id="PTHR43791:SF7">
    <property type="entry name" value="MAJOR FACILITATOR SUPERFAMILY (MFS) PROFILE DOMAIN-CONTAINING PROTEIN"/>
    <property type="match status" value="1"/>
</dbReference>
<dbReference type="InterPro" id="IPR011009">
    <property type="entry name" value="Kinase-like_dom_sf"/>
</dbReference>
<evidence type="ECO:0000256" key="6">
    <source>
        <dbReference type="SAM" id="MobiDB-lite"/>
    </source>
</evidence>
<dbReference type="Gene3D" id="1.20.1250.20">
    <property type="entry name" value="MFS general substrate transporter like domains"/>
    <property type="match status" value="1"/>
</dbReference>
<dbReference type="InterPro" id="IPR036259">
    <property type="entry name" value="MFS_trans_sf"/>
</dbReference>
<accession>A0A8H5FS91</accession>
<evidence type="ECO:0000259" key="8">
    <source>
        <dbReference type="PROSITE" id="PS50011"/>
    </source>
</evidence>
<dbReference type="GO" id="GO:0022857">
    <property type="term" value="F:transmembrane transporter activity"/>
    <property type="evidence" value="ECO:0007669"/>
    <property type="project" value="InterPro"/>
</dbReference>
<protein>
    <recommendedName>
        <fullName evidence="8">Protein kinase domain-containing protein</fullName>
    </recommendedName>
</protein>
<dbReference type="Pfam" id="PF07690">
    <property type="entry name" value="MFS_1"/>
    <property type="match status" value="1"/>
</dbReference>
<proteinExistence type="predicted"/>
<evidence type="ECO:0000256" key="5">
    <source>
        <dbReference type="ARBA" id="ARBA00023136"/>
    </source>
</evidence>
<feature type="transmembrane region" description="Helical" evidence="7">
    <location>
        <begin position="72"/>
        <end position="94"/>
    </location>
</feature>
<feature type="transmembrane region" description="Helical" evidence="7">
    <location>
        <begin position="127"/>
        <end position="149"/>
    </location>
</feature>
<feature type="domain" description="Protein kinase" evidence="8">
    <location>
        <begin position="923"/>
        <end position="1288"/>
    </location>
</feature>
<dbReference type="SUPFAM" id="SSF56112">
    <property type="entry name" value="Protein kinase-like (PK-like)"/>
    <property type="match status" value="1"/>
</dbReference>
<dbReference type="GO" id="GO:0016020">
    <property type="term" value="C:membrane"/>
    <property type="evidence" value="ECO:0007669"/>
    <property type="project" value="UniProtKB-SubCell"/>
</dbReference>
<feature type="region of interest" description="Disordered" evidence="6">
    <location>
        <begin position="788"/>
        <end position="810"/>
    </location>
</feature>
<feature type="compositionally biased region" description="Low complexity" evidence="6">
    <location>
        <begin position="793"/>
        <end position="810"/>
    </location>
</feature>
<evidence type="ECO:0000256" key="3">
    <source>
        <dbReference type="ARBA" id="ARBA00022692"/>
    </source>
</evidence>
<dbReference type="Gene3D" id="1.10.510.10">
    <property type="entry name" value="Transferase(Phosphotransferase) domain 1"/>
    <property type="match status" value="1"/>
</dbReference>
<feature type="compositionally biased region" description="Low complexity" evidence="6">
    <location>
        <begin position="1215"/>
        <end position="1230"/>
    </location>
</feature>
<feature type="transmembrane region" description="Helical" evidence="7">
    <location>
        <begin position="321"/>
        <end position="341"/>
    </location>
</feature>
<feature type="region of interest" description="Disordered" evidence="6">
    <location>
        <begin position="1186"/>
        <end position="1234"/>
    </location>
</feature>
<dbReference type="InterPro" id="IPR001245">
    <property type="entry name" value="Ser-Thr/Tyr_kinase_cat_dom"/>
</dbReference>
<name>A0A8H5FS91_9AGAR</name>
<dbReference type="EMBL" id="JAACJM010000096">
    <property type="protein sequence ID" value="KAF5347204.1"/>
    <property type="molecule type" value="Genomic_DNA"/>
</dbReference>
<dbReference type="PROSITE" id="PS00108">
    <property type="entry name" value="PROTEIN_KINASE_ST"/>
    <property type="match status" value="1"/>
</dbReference>
<evidence type="ECO:0000313" key="10">
    <source>
        <dbReference type="Proteomes" id="UP000559256"/>
    </source>
</evidence>
<evidence type="ECO:0000256" key="1">
    <source>
        <dbReference type="ARBA" id="ARBA00004141"/>
    </source>
</evidence>
<evidence type="ECO:0000256" key="7">
    <source>
        <dbReference type="SAM" id="Phobius"/>
    </source>
</evidence>
<evidence type="ECO:0000256" key="2">
    <source>
        <dbReference type="ARBA" id="ARBA00022448"/>
    </source>
</evidence>
<feature type="compositionally biased region" description="Low complexity" evidence="6">
    <location>
        <begin position="1186"/>
        <end position="1205"/>
    </location>
</feature>
<dbReference type="InterPro" id="IPR008271">
    <property type="entry name" value="Ser/Thr_kinase_AS"/>
</dbReference>
<dbReference type="PROSITE" id="PS50011">
    <property type="entry name" value="PROTEIN_KINASE_DOM"/>
    <property type="match status" value="1"/>
</dbReference>
<dbReference type="InterPro" id="IPR000719">
    <property type="entry name" value="Prot_kinase_dom"/>
</dbReference>
<dbReference type="Proteomes" id="UP000559256">
    <property type="component" value="Unassembled WGS sequence"/>
</dbReference>
<keyword evidence="3 7" id="KW-0812">Transmembrane</keyword>
<evidence type="ECO:0000256" key="4">
    <source>
        <dbReference type="ARBA" id="ARBA00022989"/>
    </source>
</evidence>
<dbReference type="SMART" id="SM00220">
    <property type="entry name" value="S_TKc"/>
    <property type="match status" value="1"/>
</dbReference>
<organism evidence="9 10">
    <name type="scientific">Tetrapyrgos nigripes</name>
    <dbReference type="NCBI Taxonomy" id="182062"/>
    <lineage>
        <taxon>Eukaryota</taxon>
        <taxon>Fungi</taxon>
        <taxon>Dikarya</taxon>
        <taxon>Basidiomycota</taxon>
        <taxon>Agaricomycotina</taxon>
        <taxon>Agaricomycetes</taxon>
        <taxon>Agaricomycetidae</taxon>
        <taxon>Agaricales</taxon>
        <taxon>Marasmiineae</taxon>
        <taxon>Marasmiaceae</taxon>
        <taxon>Tetrapyrgos</taxon>
    </lineage>
</organism>
<gene>
    <name evidence="9" type="ORF">D9758_011103</name>
</gene>
<keyword evidence="4 7" id="KW-1133">Transmembrane helix</keyword>
<dbReference type="GO" id="GO:0004672">
    <property type="term" value="F:protein kinase activity"/>
    <property type="evidence" value="ECO:0007669"/>
    <property type="project" value="InterPro"/>
</dbReference>
<sequence length="1288" mass="143829">MLLAYLSTITAITDDKAYTEDQLKQLKRKIDWHLLPLMWICYGIQFSGKIVIGTMATFGLREDTGLVGHWQQYSWLTTAFDLTYLFEFSSNFLLQRWKMGKVLSIYMLCWGVVVLCLGFVQNFTHLVVLRALQGLFECCISPGFILLIGSWYTRGEHVSRALVFQATPGFTTISGLILYGIGTLEYRDQSRGLEFLGSLTLLVGLLCLYYLGTPSEVSWLTLEQKGMANARILGNQSGHDSTGTEKWKWYQVQECLVDPCFWFAGINSFLNRVPNGGIITFGSLLNVSFGFTPLEQRFRHFIGFLGMSLIGGDPGTKWTKWGMYFLTVSYPLSLFLAWTLIPSNLPKECRRSTFLLRTISNDLYRSSLCPVFSLEILAVQCRLSSGQLGNCQPRIHVYDVYNGDLLELENANGPRRAVFQDLDSALDAGPRSALEHAENSFHELESRAEVALSKVIHEVHHTGCSSSTSKHPPQICLDSTELSTIIQFLVFLRFRNSSKYQEIIKEVMEPSDLSLAVRSRGTRAETIFSIYNPFYRQVRIVSILTLFTQFFETPLESLPSSPFSVSDDNIDYHPMSRKDPCLNIIDKYFWKYCRQVEVCLGVPAEEEQEYILSDSCYGVLDSSFGSGASVGTGTGPEQNPETESYDSFFPILPTLAVYVIYNEDRDNIFPTPNPNEAGSDVNDQPTQVTLDVDSEMAVDIYLRNAMVLSNVPYNHQNRRPTHTFIPYNRIEASEKEEFYHEVEAILRMSSTGSYGTQDYKKLKEVPIPLANDAAGAILDGLHMGPASSPSPLTTMTHASSSPMSTPSPLLTPNSTTGISSAFSTTANPKLYFHSLSSIAKSISSYDEFRCRWIADKFIDYSRLKQRCRQKFCVEGVMNSKMFWNFGFDLKLPPGKVDKCKEKGKGRDEGNGVVVIDLTEEVKVTGDEPVAYGAFSDVWKGQWFDRVERKERAVAIKYLRQAMVQRVVRAKFVKRLQAEIVTWHQLCHRNLATLFGIIQNASSIGMVSLWCENGTIGQFLKRNPDKNKLRLLVQVASGVAYLHHFKTAVVHGDLKGSNILIDAHEQAIITDFGLTKVMEDLNSDSHDGSGADEVKVHPTSFFAGSTRWMAPELIQVLVEDDGGKIPRVTTHSDVYAFASVCLEVATGQLPYPHRSNDHAVTVDILRGVGPSRGTVFSSQQLGIGVKSTASSKSQSQTASAPSSSISHLPCPCSTNSSGSRLSAPSSSSGGRESVDHHQLLVGKDSEVGSDTAQEDHDCFRVILERCWSQVPYLRPSMEEVLNWLTAMEP</sequence>
<comment type="subcellular location">
    <subcellularLocation>
        <location evidence="1">Membrane</location>
        <topology evidence="1">Multi-pass membrane protein</topology>
    </subcellularLocation>
</comment>
<comment type="caution">
    <text evidence="9">The sequence shown here is derived from an EMBL/GenBank/DDBJ whole genome shotgun (WGS) entry which is preliminary data.</text>
</comment>